<sequence length="568" mass="64700">MRGNQNAAGEHKVENTPKIEIQSNSLAKIVKEFDEIPLEIKDSEYLDRIRESLSKNLIPPLITSQISDTLSKIPVKEPFLVIKVLRNYISNSLLTYNSKIEAKKFEDSNPIARTVIATKFRNLADGMTSQIENKESPGISRQNVTNRRSNIASSMREDAKNLREVQAALKGISHEIEEAILPESLKNIRSKADVETLCKIVRYNKHLEVTGRKNTRPQNIDVELRGFNYNTFFDKKENIKLNVSNGVYGHNIHWAQKLGLISKKDYNAALKFHKDHPTRESATKSNDVKEIERIFKIKDLVYKIENNLYAKPANSNSKQVVTIEGKSYELFLKNKKIYDTGNTENLRLLKLGFKTTQEVDSATEHITKLIKEYAYTGAPSEKEIKIKKMETELVGRQIPGFFPTPKTLGERMLEDADIQAGMDILEPSAGKGDLSDLIRKKHSEPDTIELNYDLREILKEKGHKVVGNDFLDYTGKQYDRIIMNPPFERGADIDHVRHAYSLLKPGGKLISIMSEGPFFRSDNKSKNFRNWLDELGGEAEELPQDSFKGSESFRQTGVNTRIVTIEKD</sequence>
<protein>
    <submittedName>
        <fullName evidence="1">Methyltransferase small domain protein</fullName>
    </submittedName>
</protein>
<evidence type="ECO:0000313" key="2">
    <source>
        <dbReference type="Proteomes" id="UP000012118"/>
    </source>
</evidence>
<comment type="caution">
    <text evidence="1">The sequence shown here is derived from an EMBL/GenBank/DDBJ whole genome shotgun (WGS) entry which is preliminary data.</text>
</comment>
<dbReference type="Gene3D" id="3.40.50.150">
    <property type="entry name" value="Vaccinia Virus protein VP39"/>
    <property type="match status" value="1"/>
</dbReference>
<dbReference type="GO" id="GO:0003676">
    <property type="term" value="F:nucleic acid binding"/>
    <property type="evidence" value="ECO:0007669"/>
    <property type="project" value="InterPro"/>
</dbReference>
<dbReference type="AlphaFoldDB" id="M6QBL9"/>
<dbReference type="GO" id="GO:0032259">
    <property type="term" value="P:methylation"/>
    <property type="evidence" value="ECO:0007669"/>
    <property type="project" value="UniProtKB-KW"/>
</dbReference>
<dbReference type="Proteomes" id="UP000012118">
    <property type="component" value="Unassembled WGS sequence"/>
</dbReference>
<dbReference type="CDD" id="cd02440">
    <property type="entry name" value="AdoMet_MTases"/>
    <property type="match status" value="1"/>
</dbReference>
<dbReference type="InterPro" id="IPR029063">
    <property type="entry name" value="SAM-dependent_MTases_sf"/>
</dbReference>
<keyword evidence="1" id="KW-0808">Transferase</keyword>
<gene>
    <name evidence="1" type="ORF">LEP1GSC108_3338</name>
</gene>
<evidence type="ECO:0000313" key="1">
    <source>
        <dbReference type="EMBL" id="EMN90620.1"/>
    </source>
</evidence>
<dbReference type="InterPro" id="IPR002052">
    <property type="entry name" value="DNA_methylase_N6_adenine_CS"/>
</dbReference>
<dbReference type="GO" id="GO:0008170">
    <property type="term" value="F:N-methyltransferase activity"/>
    <property type="evidence" value="ECO:0007669"/>
    <property type="project" value="UniProtKB-ARBA"/>
</dbReference>
<keyword evidence="2" id="KW-1185">Reference proteome</keyword>
<dbReference type="GO" id="GO:0008757">
    <property type="term" value="F:S-adenosylmethionine-dependent methyltransferase activity"/>
    <property type="evidence" value="ECO:0007669"/>
    <property type="project" value="UniProtKB-ARBA"/>
</dbReference>
<name>M6QBL9_9LEPT</name>
<keyword evidence="1" id="KW-0489">Methyltransferase</keyword>
<proteinExistence type="predicted"/>
<organism evidence="1 2">
    <name type="scientific">Leptospira weilii str. UI 13098</name>
    <dbReference type="NCBI Taxonomy" id="1088542"/>
    <lineage>
        <taxon>Bacteria</taxon>
        <taxon>Pseudomonadati</taxon>
        <taxon>Spirochaetota</taxon>
        <taxon>Spirochaetia</taxon>
        <taxon>Leptospirales</taxon>
        <taxon>Leptospiraceae</taxon>
        <taxon>Leptospira</taxon>
    </lineage>
</organism>
<dbReference type="EMBL" id="AHNU02000040">
    <property type="protein sequence ID" value="EMN90620.1"/>
    <property type="molecule type" value="Genomic_DNA"/>
</dbReference>
<dbReference type="PROSITE" id="PS00092">
    <property type="entry name" value="N6_MTASE"/>
    <property type="match status" value="1"/>
</dbReference>
<accession>M6QBL9</accession>
<reference evidence="1 2" key="1">
    <citation type="submission" date="2013-01" db="EMBL/GenBank/DDBJ databases">
        <authorList>
            <person name="Harkins D.M."/>
            <person name="Durkin A.S."/>
            <person name="Brinkac L.M."/>
            <person name="Haft D.H."/>
            <person name="Selengut J.D."/>
            <person name="Sanka R."/>
            <person name="DePew J."/>
            <person name="Purushe J."/>
            <person name="Chanthongthip A."/>
            <person name="Lattana O."/>
            <person name="Phetsouvanh R."/>
            <person name="Newton P.N."/>
            <person name="Vinetz J.M."/>
            <person name="Sutton G.G."/>
            <person name="Nierman W.C."/>
            <person name="Fouts D.E."/>
        </authorList>
    </citation>
    <scope>NUCLEOTIDE SEQUENCE [LARGE SCALE GENOMIC DNA]</scope>
    <source>
        <strain evidence="1 2">UI 13098</strain>
    </source>
</reference>
<dbReference type="SUPFAM" id="SSF53335">
    <property type="entry name" value="S-adenosyl-L-methionine-dependent methyltransferases"/>
    <property type="match status" value="1"/>
</dbReference>
<dbReference type="PRINTS" id="PR00507">
    <property type="entry name" value="N12N6MTFRASE"/>
</dbReference>